<dbReference type="PANTHER" id="PTHR42789">
    <property type="entry name" value="D-ISOMER SPECIFIC 2-HYDROXYACID DEHYDROGENASE FAMILY PROTEIN (AFU_ORTHOLOGUE AFUA_6G10090)"/>
    <property type="match status" value="1"/>
</dbReference>
<dbReference type="SUPFAM" id="SSF52283">
    <property type="entry name" value="Formate/glycerate dehydrogenase catalytic domain-like"/>
    <property type="match status" value="1"/>
</dbReference>
<feature type="domain" description="D-isomer specific 2-hydroxyacid dehydrogenase NAD-binding" evidence="6">
    <location>
        <begin position="111"/>
        <end position="283"/>
    </location>
</feature>
<dbReference type="Gene3D" id="3.40.50.720">
    <property type="entry name" value="NAD(P)-binding Rossmann-like Domain"/>
    <property type="match status" value="2"/>
</dbReference>
<dbReference type="CDD" id="cd12169">
    <property type="entry name" value="PGDH_like_1"/>
    <property type="match status" value="1"/>
</dbReference>
<accession>A0ABT6VMR7</accession>
<evidence type="ECO:0000256" key="1">
    <source>
        <dbReference type="ARBA" id="ARBA00005854"/>
    </source>
</evidence>
<organism evidence="7 8">
    <name type="scientific">Halomonas kalidii</name>
    <dbReference type="NCBI Taxonomy" id="3043293"/>
    <lineage>
        <taxon>Bacteria</taxon>
        <taxon>Pseudomonadati</taxon>
        <taxon>Pseudomonadota</taxon>
        <taxon>Gammaproteobacteria</taxon>
        <taxon>Oceanospirillales</taxon>
        <taxon>Halomonadaceae</taxon>
        <taxon>Halomonas</taxon>
    </lineage>
</organism>
<dbReference type="Proteomes" id="UP001244242">
    <property type="component" value="Unassembled WGS sequence"/>
</dbReference>
<evidence type="ECO:0000259" key="5">
    <source>
        <dbReference type="Pfam" id="PF00389"/>
    </source>
</evidence>
<reference evidence="7 8" key="1">
    <citation type="submission" date="2023-04" db="EMBL/GenBank/DDBJ databases">
        <title>Halomonas strains isolated from rhizosphere soil.</title>
        <authorList>
            <person name="Xu L."/>
            <person name="Sun J.-Q."/>
        </authorList>
    </citation>
    <scope>NUCLEOTIDE SEQUENCE [LARGE SCALE GENOMIC DNA]</scope>
    <source>
        <strain evidence="7 8">LN1S58</strain>
    </source>
</reference>
<name>A0ABT6VMR7_9GAMM</name>
<keyword evidence="2 4" id="KW-0560">Oxidoreductase</keyword>
<evidence type="ECO:0000259" key="6">
    <source>
        <dbReference type="Pfam" id="PF02826"/>
    </source>
</evidence>
<gene>
    <name evidence="7" type="ORF">QLQ84_15945</name>
</gene>
<dbReference type="InterPro" id="IPR036291">
    <property type="entry name" value="NAD(P)-bd_dom_sf"/>
</dbReference>
<keyword evidence="8" id="KW-1185">Reference proteome</keyword>
<dbReference type="Pfam" id="PF00389">
    <property type="entry name" value="2-Hacid_dh"/>
    <property type="match status" value="1"/>
</dbReference>
<comment type="caution">
    <text evidence="7">The sequence shown here is derived from an EMBL/GenBank/DDBJ whole genome shotgun (WGS) entry which is preliminary data.</text>
</comment>
<feature type="domain" description="D-isomer specific 2-hydroxyacid dehydrogenase catalytic" evidence="5">
    <location>
        <begin position="4"/>
        <end position="311"/>
    </location>
</feature>
<evidence type="ECO:0000256" key="2">
    <source>
        <dbReference type="ARBA" id="ARBA00023002"/>
    </source>
</evidence>
<dbReference type="RefSeq" id="WP_282722745.1">
    <property type="nucleotide sequence ID" value="NZ_JASCQO010000042.1"/>
</dbReference>
<evidence type="ECO:0000313" key="7">
    <source>
        <dbReference type="EMBL" id="MDI5935288.1"/>
    </source>
</evidence>
<comment type="similarity">
    <text evidence="1 4">Belongs to the D-isomer specific 2-hydroxyacid dehydrogenase family.</text>
</comment>
<keyword evidence="3" id="KW-0520">NAD</keyword>
<sequence length="318" mass="34893">MKVVILDDYQDAVKNLDCYHKIRNFDVMVYNDTVKDVARLSERLKDAEAIVLIRERTAITDEVLSRLPELKVICQTSRGIAHIDLEACTQHGVAVTVGTPSPYAPAELCWGLILSAVRHIPTEVVALKSKQWQTTIGRALAGRTLGIFGYGNIGTLVARYGKAFSMNILIWGRESTLARARNDGHEVSDSKEDFFTRSDVLTLQLPLVEGTRGIVGQSDLARMKSSAVLINTSRAALVQPGALLSALKAGRPGFAAVDVYEDEPAVNHPLIGLDNVVCTPHLGFVERDNYELYFGEAFDNLLAFCEGKPQSIINPEVL</sequence>
<evidence type="ECO:0000256" key="3">
    <source>
        <dbReference type="ARBA" id="ARBA00023027"/>
    </source>
</evidence>
<proteinExistence type="inferred from homology"/>
<dbReference type="PANTHER" id="PTHR42789:SF1">
    <property type="entry name" value="D-ISOMER SPECIFIC 2-HYDROXYACID DEHYDROGENASE FAMILY PROTEIN (AFU_ORTHOLOGUE AFUA_6G10090)"/>
    <property type="match status" value="1"/>
</dbReference>
<dbReference type="InterPro" id="IPR050857">
    <property type="entry name" value="D-2-hydroxyacid_DH"/>
</dbReference>
<evidence type="ECO:0000313" key="8">
    <source>
        <dbReference type="Proteomes" id="UP001244242"/>
    </source>
</evidence>
<dbReference type="InterPro" id="IPR006140">
    <property type="entry name" value="D-isomer_DH_NAD-bd"/>
</dbReference>
<evidence type="ECO:0000256" key="4">
    <source>
        <dbReference type="RuleBase" id="RU003719"/>
    </source>
</evidence>
<dbReference type="InterPro" id="IPR006139">
    <property type="entry name" value="D-isomer_2_OHA_DH_cat_dom"/>
</dbReference>
<protein>
    <submittedName>
        <fullName evidence="7">D-2-hydroxyacid dehydrogenase family protein</fullName>
    </submittedName>
</protein>
<dbReference type="EMBL" id="JASCQO010000042">
    <property type="protein sequence ID" value="MDI5935288.1"/>
    <property type="molecule type" value="Genomic_DNA"/>
</dbReference>
<dbReference type="Pfam" id="PF02826">
    <property type="entry name" value="2-Hacid_dh_C"/>
    <property type="match status" value="1"/>
</dbReference>
<dbReference type="SUPFAM" id="SSF51735">
    <property type="entry name" value="NAD(P)-binding Rossmann-fold domains"/>
    <property type="match status" value="1"/>
</dbReference>